<dbReference type="InterPro" id="IPR036291">
    <property type="entry name" value="NAD(P)-bd_dom_sf"/>
</dbReference>
<dbReference type="Pfam" id="PF22725">
    <property type="entry name" value="GFO_IDH_MocA_C3"/>
    <property type="match status" value="1"/>
</dbReference>
<dbReference type="Proteomes" id="UP001501442">
    <property type="component" value="Unassembled WGS sequence"/>
</dbReference>
<dbReference type="SUPFAM" id="SSF51735">
    <property type="entry name" value="NAD(P)-binding Rossmann-fold domains"/>
    <property type="match status" value="1"/>
</dbReference>
<gene>
    <name evidence="4" type="ORF">GCM10023196_027100</name>
</gene>
<evidence type="ECO:0000259" key="3">
    <source>
        <dbReference type="Pfam" id="PF22725"/>
    </source>
</evidence>
<keyword evidence="1" id="KW-0560">Oxidoreductase</keyword>
<evidence type="ECO:0000313" key="5">
    <source>
        <dbReference type="Proteomes" id="UP001501442"/>
    </source>
</evidence>
<evidence type="ECO:0000259" key="2">
    <source>
        <dbReference type="Pfam" id="PF01408"/>
    </source>
</evidence>
<feature type="domain" description="GFO/IDH/MocA-like oxidoreductase" evidence="3">
    <location>
        <begin position="156"/>
        <end position="235"/>
    </location>
</feature>
<dbReference type="InterPro" id="IPR055170">
    <property type="entry name" value="GFO_IDH_MocA-like_dom"/>
</dbReference>
<proteinExistence type="predicted"/>
<dbReference type="InterPro" id="IPR000683">
    <property type="entry name" value="Gfo/Idh/MocA-like_OxRdtase_N"/>
</dbReference>
<name>A0ABP8U6A5_9ACTN</name>
<protein>
    <submittedName>
        <fullName evidence="4">Gfo/Idh/MocA family oxidoreductase</fullName>
    </submittedName>
</protein>
<dbReference type="EMBL" id="BAABHK010000003">
    <property type="protein sequence ID" value="GAA4624932.1"/>
    <property type="molecule type" value="Genomic_DNA"/>
</dbReference>
<keyword evidence="5" id="KW-1185">Reference proteome</keyword>
<sequence>MRIGLLGTGPWALLAYAPALHGHPEVDFTGIWGRRPEAAGALADRFGTRPYADVDALIADSDAIAIALPPAVQAPLAVRAARAGRHLLLDKPLAVDVAAAREVADAVRETDVASAVFFTSRFADGPRAWIAEQARKGGWFTAHASWIGALDGGPFANSPWRHEKGALWDVGPHALSVLLPVLGDVREVAAATTGPGDTVHLVLRHDAGTSSTVTLTLTAPGPASGAAVELRGAHGVTAMPSSEDTPVSALRRMIDTLIDSARTGRAHDCDAAFGLRVTQILDEAARRLP</sequence>
<comment type="caution">
    <text evidence="4">The sequence shown here is derived from an EMBL/GenBank/DDBJ whole genome shotgun (WGS) entry which is preliminary data.</text>
</comment>
<evidence type="ECO:0000256" key="1">
    <source>
        <dbReference type="ARBA" id="ARBA00023002"/>
    </source>
</evidence>
<dbReference type="SUPFAM" id="SSF55347">
    <property type="entry name" value="Glyceraldehyde-3-phosphate dehydrogenase-like, C-terminal domain"/>
    <property type="match status" value="1"/>
</dbReference>
<dbReference type="Pfam" id="PF01408">
    <property type="entry name" value="GFO_IDH_MocA"/>
    <property type="match status" value="1"/>
</dbReference>
<dbReference type="Gene3D" id="3.30.360.10">
    <property type="entry name" value="Dihydrodipicolinate Reductase, domain 2"/>
    <property type="match status" value="1"/>
</dbReference>
<dbReference type="InterPro" id="IPR050463">
    <property type="entry name" value="Gfo/Idh/MocA_oxidrdct_glycsds"/>
</dbReference>
<evidence type="ECO:0000313" key="4">
    <source>
        <dbReference type="EMBL" id="GAA4624932.1"/>
    </source>
</evidence>
<dbReference type="PANTHER" id="PTHR43818">
    <property type="entry name" value="BCDNA.GH03377"/>
    <property type="match status" value="1"/>
</dbReference>
<dbReference type="RefSeq" id="WP_345431085.1">
    <property type="nucleotide sequence ID" value="NZ_BAABHK010000003.1"/>
</dbReference>
<dbReference type="PANTHER" id="PTHR43818:SF11">
    <property type="entry name" value="BCDNA.GH03377"/>
    <property type="match status" value="1"/>
</dbReference>
<organism evidence="4 5">
    <name type="scientific">Actinoallomurus vinaceus</name>
    <dbReference type="NCBI Taxonomy" id="1080074"/>
    <lineage>
        <taxon>Bacteria</taxon>
        <taxon>Bacillati</taxon>
        <taxon>Actinomycetota</taxon>
        <taxon>Actinomycetes</taxon>
        <taxon>Streptosporangiales</taxon>
        <taxon>Thermomonosporaceae</taxon>
        <taxon>Actinoallomurus</taxon>
    </lineage>
</organism>
<accession>A0ABP8U6A5</accession>
<reference evidence="5" key="1">
    <citation type="journal article" date="2019" name="Int. J. Syst. Evol. Microbiol.">
        <title>The Global Catalogue of Microorganisms (GCM) 10K type strain sequencing project: providing services to taxonomists for standard genome sequencing and annotation.</title>
        <authorList>
            <consortium name="The Broad Institute Genomics Platform"/>
            <consortium name="The Broad Institute Genome Sequencing Center for Infectious Disease"/>
            <person name="Wu L."/>
            <person name="Ma J."/>
        </authorList>
    </citation>
    <scope>NUCLEOTIDE SEQUENCE [LARGE SCALE GENOMIC DNA]</scope>
    <source>
        <strain evidence="5">JCM 17939</strain>
    </source>
</reference>
<feature type="domain" description="Gfo/Idh/MocA-like oxidoreductase N-terminal" evidence="2">
    <location>
        <begin position="1"/>
        <end position="116"/>
    </location>
</feature>
<dbReference type="Gene3D" id="3.40.50.720">
    <property type="entry name" value="NAD(P)-binding Rossmann-like Domain"/>
    <property type="match status" value="1"/>
</dbReference>